<organism evidence="1 2">
    <name type="scientific">Peribacillus simplex</name>
    <dbReference type="NCBI Taxonomy" id="1478"/>
    <lineage>
        <taxon>Bacteria</taxon>
        <taxon>Bacillati</taxon>
        <taxon>Bacillota</taxon>
        <taxon>Bacilli</taxon>
        <taxon>Bacillales</taxon>
        <taxon>Bacillaceae</taxon>
        <taxon>Peribacillus</taxon>
    </lineage>
</organism>
<sequence length="42" mass="4588">MTETKTQQLKVVPVAGRIGAEIQGVQLSGDLDLIFSMKSNKR</sequence>
<evidence type="ECO:0000313" key="2">
    <source>
        <dbReference type="Proteomes" id="UP000182110"/>
    </source>
</evidence>
<reference evidence="1 2" key="1">
    <citation type="journal article" date="2014" name="Genome Announc.">
        <title>Genome Sequence of Bacillus simplex Strain P558, Isolated from a Human Fecal Sample.</title>
        <authorList>
            <person name="Croce O."/>
            <person name="Hugon P."/>
            <person name="Lagier J.C."/>
            <person name="Bibi F."/>
            <person name="Robert C."/>
            <person name="Azhar E.I."/>
            <person name="Raoult D."/>
            <person name="Fournier P.E."/>
        </authorList>
    </citation>
    <scope>NUCLEOTIDE SEQUENCE [LARGE SCALE GENOMIC DNA]</scope>
    <source>
        <strain evidence="1 2">P558</strain>
    </source>
</reference>
<accession>A0AAN2PG57</accession>
<dbReference type="RefSeq" id="WP_318260504.1">
    <property type="nucleotide sequence ID" value="NZ_CCXW01000001.1"/>
</dbReference>
<comment type="caution">
    <text evidence="1">The sequence shown here is derived from an EMBL/GenBank/DDBJ whole genome shotgun (WGS) entry which is preliminary data.</text>
</comment>
<gene>
    <name evidence="1" type="ORF">BN1180_01007</name>
</gene>
<protein>
    <submittedName>
        <fullName evidence="1">Uncharacterized protein</fullName>
    </submittedName>
</protein>
<keyword evidence="2" id="KW-1185">Reference proteome</keyword>
<name>A0AAN2PG57_9BACI</name>
<evidence type="ECO:0000313" key="1">
    <source>
        <dbReference type="EMBL" id="CEG30875.1"/>
    </source>
</evidence>
<dbReference type="EMBL" id="CCXW01000001">
    <property type="protein sequence ID" value="CEG30875.1"/>
    <property type="molecule type" value="Genomic_DNA"/>
</dbReference>
<proteinExistence type="predicted"/>
<dbReference type="Proteomes" id="UP000182110">
    <property type="component" value="Unassembled WGS sequence"/>
</dbReference>
<dbReference type="AlphaFoldDB" id="A0AAN2PG57"/>